<dbReference type="KEGG" id="pgri:PgNI_01012"/>
<dbReference type="Proteomes" id="UP000515153">
    <property type="component" value="Unplaced"/>
</dbReference>
<dbReference type="GO" id="GO:0016787">
    <property type="term" value="F:hydrolase activity"/>
    <property type="evidence" value="ECO:0007669"/>
    <property type="project" value="UniProtKB-KW"/>
</dbReference>
<reference evidence="5" key="2">
    <citation type="submission" date="2019-10" db="EMBL/GenBank/DDBJ databases">
        <authorList>
            <consortium name="NCBI Genome Project"/>
        </authorList>
    </citation>
    <scope>NUCLEOTIDE SEQUENCE</scope>
    <source>
        <strain evidence="5">NI907</strain>
    </source>
</reference>
<dbReference type="PANTHER" id="PTHR48081:SF11">
    <property type="entry name" value="ALPHA_BETA HYDROLASE FOLD-3 DOMAIN-CONTAINING PROTEIN-RELATED"/>
    <property type="match status" value="1"/>
</dbReference>
<evidence type="ECO:0000313" key="5">
    <source>
        <dbReference type="RefSeq" id="XP_030987916.1"/>
    </source>
</evidence>
<name>A0A6P8BLC5_PYRGI</name>
<reference evidence="5" key="3">
    <citation type="submission" date="2025-08" db="UniProtKB">
        <authorList>
            <consortium name="RefSeq"/>
        </authorList>
    </citation>
    <scope>IDENTIFICATION</scope>
    <source>
        <strain evidence="5">NI907</strain>
    </source>
</reference>
<evidence type="ECO:0000256" key="2">
    <source>
        <dbReference type="SAM" id="Phobius"/>
    </source>
</evidence>
<organism evidence="4 5">
    <name type="scientific">Pyricularia grisea</name>
    <name type="common">Crabgrass-specific blast fungus</name>
    <name type="synonym">Magnaporthe grisea</name>
    <dbReference type="NCBI Taxonomy" id="148305"/>
    <lineage>
        <taxon>Eukaryota</taxon>
        <taxon>Fungi</taxon>
        <taxon>Dikarya</taxon>
        <taxon>Ascomycota</taxon>
        <taxon>Pezizomycotina</taxon>
        <taxon>Sordariomycetes</taxon>
        <taxon>Sordariomycetidae</taxon>
        <taxon>Magnaporthales</taxon>
        <taxon>Pyriculariaceae</taxon>
        <taxon>Pyricularia</taxon>
    </lineage>
</organism>
<feature type="transmembrane region" description="Helical" evidence="2">
    <location>
        <begin position="24"/>
        <end position="49"/>
    </location>
</feature>
<keyword evidence="1" id="KW-0378">Hydrolase</keyword>
<keyword evidence="2" id="KW-0812">Transmembrane</keyword>
<evidence type="ECO:0000256" key="1">
    <source>
        <dbReference type="ARBA" id="ARBA00022801"/>
    </source>
</evidence>
<dbReference type="PANTHER" id="PTHR48081">
    <property type="entry name" value="AB HYDROLASE SUPERFAMILY PROTEIN C4A8.06C"/>
    <property type="match status" value="1"/>
</dbReference>
<sequence>MSPSNRLKYDPNPNFGHVSKLDKALAVVGYAVVTVQVVFFFLARIIYWLPTSIIRQGSTRGTQAFTSHRYGDRLAAFPEVIDRPEFSGIWVTKPGFTRASKPRDADVVLIYVHGGGYVTGLPEQYVCMLLRMAERIEAKGQKVAIFALRYSLAPERRFPTQLLQAAACWDYVVGEMGVQPTRVALMGDSAGASIILSMLAHMSHPLVGVERVKRPAKPGRGLFLISPWVNPVDETGYDDKPGMDVVNVATLRAWAVAAATGVEDDDVARYLEFTGPRDDWHDILPAYTWVSAGGNERFLRNITRFVDAARKAGKRVDYQVRKGEVHVWQFMECVVDGDKAMGQEFGTFEDDLLAGTDGLAKAILDAQRSK</sequence>
<dbReference type="RefSeq" id="XP_030987916.1">
    <property type="nucleotide sequence ID" value="XM_031121089.1"/>
</dbReference>
<dbReference type="InterPro" id="IPR029058">
    <property type="entry name" value="AB_hydrolase_fold"/>
</dbReference>
<keyword evidence="2" id="KW-1133">Transmembrane helix</keyword>
<evidence type="ECO:0000313" key="4">
    <source>
        <dbReference type="Proteomes" id="UP000515153"/>
    </source>
</evidence>
<dbReference type="AlphaFoldDB" id="A0A6P8BLC5"/>
<reference evidence="5" key="1">
    <citation type="journal article" date="2019" name="Mol. Biol. Evol.">
        <title>Blast fungal genomes show frequent chromosomal changes, gene gains and losses, and effector gene turnover.</title>
        <authorList>
            <person name="Gomez Luciano L.B."/>
            <person name="Jason Tsai I."/>
            <person name="Chuma I."/>
            <person name="Tosa Y."/>
            <person name="Chen Y.H."/>
            <person name="Li J.Y."/>
            <person name="Li M.Y."/>
            <person name="Jade Lu M.Y."/>
            <person name="Nakayashiki H."/>
            <person name="Li W.H."/>
        </authorList>
    </citation>
    <scope>NUCLEOTIDE SEQUENCE</scope>
    <source>
        <strain evidence="5">NI907</strain>
    </source>
</reference>
<keyword evidence="4" id="KW-1185">Reference proteome</keyword>
<proteinExistence type="predicted"/>
<dbReference type="InterPro" id="IPR050300">
    <property type="entry name" value="GDXG_lipolytic_enzyme"/>
</dbReference>
<keyword evidence="2" id="KW-0472">Membrane</keyword>
<dbReference type="InterPro" id="IPR013094">
    <property type="entry name" value="AB_hydrolase_3"/>
</dbReference>
<dbReference type="Gene3D" id="3.40.50.1820">
    <property type="entry name" value="alpha/beta hydrolase"/>
    <property type="match status" value="1"/>
</dbReference>
<protein>
    <recommendedName>
        <fullName evidence="3">Alpha/beta hydrolase fold-3 domain-containing protein</fullName>
    </recommendedName>
</protein>
<gene>
    <name evidence="5" type="ORF">PgNI_01012</name>
</gene>
<feature type="domain" description="Alpha/beta hydrolase fold-3" evidence="3">
    <location>
        <begin position="109"/>
        <end position="329"/>
    </location>
</feature>
<dbReference type="SUPFAM" id="SSF53474">
    <property type="entry name" value="alpha/beta-Hydrolases"/>
    <property type="match status" value="1"/>
</dbReference>
<evidence type="ECO:0000259" key="3">
    <source>
        <dbReference type="Pfam" id="PF07859"/>
    </source>
</evidence>
<dbReference type="Pfam" id="PF07859">
    <property type="entry name" value="Abhydrolase_3"/>
    <property type="match status" value="1"/>
</dbReference>
<accession>A0A6P8BLC5</accession>
<dbReference type="GeneID" id="41956003"/>